<evidence type="ECO:0000313" key="3">
    <source>
        <dbReference type="EMBL" id="KAK0514450.1"/>
    </source>
</evidence>
<comment type="caution">
    <text evidence="3">The sequence shown here is derived from an EMBL/GenBank/DDBJ whole genome shotgun (WGS) entry which is preliminary data.</text>
</comment>
<evidence type="ECO:0000256" key="1">
    <source>
        <dbReference type="SAM" id="MobiDB-lite"/>
    </source>
</evidence>
<feature type="region of interest" description="Disordered" evidence="1">
    <location>
        <begin position="1"/>
        <end position="57"/>
    </location>
</feature>
<proteinExistence type="predicted"/>
<accession>A0AA39R447</accession>
<dbReference type="PANTHER" id="PTHR35043:SF7">
    <property type="entry name" value="TRANSCRIPTION FACTOR DOMAIN-CONTAINING PROTEIN"/>
    <property type="match status" value="1"/>
</dbReference>
<keyword evidence="2" id="KW-1133">Transmembrane helix</keyword>
<dbReference type="EMBL" id="JAFEKC020000005">
    <property type="protein sequence ID" value="KAK0514450.1"/>
    <property type="molecule type" value="Genomic_DNA"/>
</dbReference>
<gene>
    <name evidence="3" type="ORF">JMJ35_003067</name>
</gene>
<dbReference type="PANTHER" id="PTHR35043">
    <property type="entry name" value="TRANSCRIPTION FACTOR DOMAIN-CONTAINING PROTEIN"/>
    <property type="match status" value="1"/>
</dbReference>
<sequence>MLVERSLDEPGHAELCAEQSPHHVRKQNFEPNTEREVTAPAENEGDLTLPPPHGVDIELGLERQDTSIDALPSASKSNRKSDQSARSFICLSDKTSVTHYVREADDILNNEMCPETGFVPRQESDHFMIRNISSSKIIRYITPPVQINITEVRLTRWRLASAVLRENQQIWGQYAKPYERIPEVEAGCPIYEFRAKNLKANFIDPQVRDWPDNDLLGREGKVLRSFLLSFATASYGGIHAFAWNEYFATAFERRFWRFCVVFLAASGAIFSLRPIRIPTLGRFNKVSIDPSKRFGLFVALFCSLLYLVILGIIVMATYIIVRSYLVVEALISLRRLPINAYQTPRFVQFIPHL</sequence>
<keyword evidence="2" id="KW-0472">Membrane</keyword>
<dbReference type="AlphaFoldDB" id="A0AA39R447"/>
<reference evidence="3" key="1">
    <citation type="submission" date="2023-03" db="EMBL/GenBank/DDBJ databases">
        <title>Complete genome of Cladonia borealis.</title>
        <authorList>
            <person name="Park H."/>
        </authorList>
    </citation>
    <scope>NUCLEOTIDE SEQUENCE</scope>
    <source>
        <strain evidence="3">ANT050790</strain>
    </source>
</reference>
<evidence type="ECO:0000313" key="4">
    <source>
        <dbReference type="Proteomes" id="UP001166286"/>
    </source>
</evidence>
<feature type="transmembrane region" description="Helical" evidence="2">
    <location>
        <begin position="255"/>
        <end position="273"/>
    </location>
</feature>
<feature type="compositionally biased region" description="Basic and acidic residues" evidence="1">
    <location>
        <begin position="1"/>
        <end position="12"/>
    </location>
</feature>
<keyword evidence="2" id="KW-0812">Transmembrane</keyword>
<name>A0AA39R447_9LECA</name>
<feature type="transmembrane region" description="Helical" evidence="2">
    <location>
        <begin position="294"/>
        <end position="321"/>
    </location>
</feature>
<organism evidence="3 4">
    <name type="scientific">Cladonia borealis</name>
    <dbReference type="NCBI Taxonomy" id="184061"/>
    <lineage>
        <taxon>Eukaryota</taxon>
        <taxon>Fungi</taxon>
        <taxon>Dikarya</taxon>
        <taxon>Ascomycota</taxon>
        <taxon>Pezizomycotina</taxon>
        <taxon>Lecanoromycetes</taxon>
        <taxon>OSLEUM clade</taxon>
        <taxon>Lecanoromycetidae</taxon>
        <taxon>Lecanorales</taxon>
        <taxon>Lecanorineae</taxon>
        <taxon>Cladoniaceae</taxon>
        <taxon>Cladonia</taxon>
    </lineage>
</organism>
<keyword evidence="4" id="KW-1185">Reference proteome</keyword>
<evidence type="ECO:0000256" key="2">
    <source>
        <dbReference type="SAM" id="Phobius"/>
    </source>
</evidence>
<feature type="transmembrane region" description="Helical" evidence="2">
    <location>
        <begin position="225"/>
        <end position="243"/>
    </location>
</feature>
<protein>
    <submittedName>
        <fullName evidence="3">Uncharacterized protein</fullName>
    </submittedName>
</protein>
<dbReference type="Proteomes" id="UP001166286">
    <property type="component" value="Unassembled WGS sequence"/>
</dbReference>